<dbReference type="AlphaFoldDB" id="B9L1B8"/>
<dbReference type="STRING" id="309801.trd_0019"/>
<accession>B9L1B8</accession>
<gene>
    <name evidence="2" type="primary">cas5t</name>
    <name evidence="2" type="ordered locus">trd_0019</name>
</gene>
<name>B9L1B8_THERP</name>
<dbReference type="KEGG" id="tro:trd_0019"/>
<dbReference type="Proteomes" id="UP000000447">
    <property type="component" value="Chromosome"/>
</dbReference>
<organism evidence="2 3">
    <name type="scientific">Thermomicrobium roseum (strain ATCC 27502 / DSM 5159 / P-2)</name>
    <dbReference type="NCBI Taxonomy" id="309801"/>
    <lineage>
        <taxon>Bacteria</taxon>
        <taxon>Pseudomonadati</taxon>
        <taxon>Thermomicrobiota</taxon>
        <taxon>Thermomicrobia</taxon>
        <taxon>Thermomicrobiales</taxon>
        <taxon>Thermomicrobiaceae</taxon>
        <taxon>Thermomicrobium</taxon>
    </lineage>
</organism>
<dbReference type="NCBIfam" id="TIGR02593">
    <property type="entry name" value="CRISPR_cas5"/>
    <property type="match status" value="1"/>
</dbReference>
<dbReference type="EMBL" id="CP001275">
    <property type="protein sequence ID" value="ACM05122.1"/>
    <property type="molecule type" value="Genomic_DNA"/>
</dbReference>
<dbReference type="RefSeq" id="WP_012641434.1">
    <property type="nucleotide sequence ID" value="NC_011959.1"/>
</dbReference>
<keyword evidence="1" id="KW-0051">Antiviral defense</keyword>
<dbReference type="HOGENOM" id="CLU_102545_0_0_0"/>
<dbReference type="Gene3D" id="3.30.70.2660">
    <property type="match status" value="1"/>
</dbReference>
<dbReference type="CDD" id="cd09693">
    <property type="entry name" value="Cas5_I"/>
    <property type="match status" value="1"/>
</dbReference>
<protein>
    <submittedName>
        <fullName evidence="2">CRISPR-associated protein Cas5, Tneap subtype</fullName>
    </submittedName>
</protein>
<evidence type="ECO:0000313" key="2">
    <source>
        <dbReference type="EMBL" id="ACM05122.1"/>
    </source>
</evidence>
<proteinExistence type="predicted"/>
<reference evidence="2 3" key="1">
    <citation type="journal article" date="2009" name="PLoS ONE">
        <title>Complete genome sequence of the aerobic CO-oxidizing thermophile Thermomicrobium roseum.</title>
        <authorList>
            <person name="Wu D."/>
            <person name="Raymond J."/>
            <person name="Wu M."/>
            <person name="Chatterji S."/>
            <person name="Ren Q."/>
            <person name="Graham J.E."/>
            <person name="Bryant D.A."/>
            <person name="Robb F."/>
            <person name="Colman A."/>
            <person name="Tallon L.J."/>
            <person name="Badger J.H."/>
            <person name="Madupu R."/>
            <person name="Ward N.L."/>
            <person name="Eisen J.A."/>
        </authorList>
    </citation>
    <scope>NUCLEOTIDE SEQUENCE [LARGE SCALE GENOMIC DNA]</scope>
    <source>
        <strain evidence="3">ATCC 27502 / DSM 5159 / P-2</strain>
    </source>
</reference>
<evidence type="ECO:0000256" key="1">
    <source>
        <dbReference type="ARBA" id="ARBA00023118"/>
    </source>
</evidence>
<evidence type="ECO:0000313" key="3">
    <source>
        <dbReference type="Proteomes" id="UP000000447"/>
    </source>
</evidence>
<keyword evidence="3" id="KW-1185">Reference proteome</keyword>
<dbReference type="GO" id="GO:0051607">
    <property type="term" value="P:defense response to virus"/>
    <property type="evidence" value="ECO:0007669"/>
    <property type="project" value="UniProtKB-KW"/>
</dbReference>
<dbReference type="eggNOG" id="COG1688">
    <property type="taxonomic scope" value="Bacteria"/>
</dbReference>
<dbReference type="InterPro" id="IPR013422">
    <property type="entry name" value="CRISPR-assoc_prot_Cas5_N"/>
</dbReference>
<sequence length="235" mass="26064">MLDGAVRIRLTALTASFRAPSFVAYQLSLAVPPLATIFGLLSAARGHWVMPHEVPWLAYRLTYAARAMDLEAIYSVERKDAADTPRFKERNIVQREFLVSPELDLFLPAEWRDPFLRPRYQLVLGRSQDLATVSSIGPASLEPVSTGPVTGVLLPAEVVARNGVTAVLQNLPVAFTPDPERAPVRVTMFGLIDGKRSTRGLQFVTIEDGAGWLVRDRESGVVVPLYRQEWILDGR</sequence>